<dbReference type="STRING" id="1631356.VV01_16035"/>
<keyword evidence="2" id="KW-1185">Reference proteome</keyword>
<evidence type="ECO:0008006" key="3">
    <source>
        <dbReference type="Google" id="ProtNLM"/>
    </source>
</evidence>
<protein>
    <recommendedName>
        <fullName evidence="3">HTH luxR-type domain-containing protein</fullName>
    </recommendedName>
</protein>
<proteinExistence type="predicted"/>
<sequence>MTGRLLVLGIGAEGEDLYRHVLRTSGLTLAAHVARLGWTDYEAEHALEQLRARRLVRTTEAGELHADHPRASLERVLNAEEARLATRRQDLARVRDAIDQFAADHRMGQAGSDSKQPARERVDAASVVTVHEQLAASTVGAIRVAHTSAAESPEAYPVVRQLLDGGREQRGLYIPELIETSTVMGEWATAGEQQRVAASLPSSFACFGDDVALGTTEWGKADGDWVVLRDPMVVSAFVELFDRLWATATPLAEGEVHDATALVDLMRQGLKDEAIARVMGVSLRTVRRRIAGLMEEHGVETRFQLAMSLATGHGRRRRAAADAGEPDGS</sequence>
<dbReference type="GO" id="GO:0003677">
    <property type="term" value="F:DNA binding"/>
    <property type="evidence" value="ECO:0007669"/>
    <property type="project" value="InterPro"/>
</dbReference>
<dbReference type="AlphaFoldDB" id="A0A0L6CLA2"/>
<dbReference type="InterPro" id="IPR036388">
    <property type="entry name" value="WH-like_DNA-bd_sf"/>
</dbReference>
<dbReference type="InterPro" id="IPR016032">
    <property type="entry name" value="Sig_transdc_resp-reg_C-effctor"/>
</dbReference>
<reference evidence="2" key="1">
    <citation type="submission" date="2015-03" db="EMBL/GenBank/DDBJ databases">
        <title>Luteipulveratus halotolerans sp. nov., a novel actinobacterium (Dermacoccaceae) from Sarawak, Malaysia.</title>
        <authorList>
            <person name="Juboi H."/>
            <person name="Basik A."/>
            <person name="Shamsul S.S."/>
            <person name="Arnold P."/>
            <person name="Schmitt E.K."/>
            <person name="Sanglier J.-J."/>
            <person name="Yeo T."/>
        </authorList>
    </citation>
    <scope>NUCLEOTIDE SEQUENCE [LARGE SCALE GENOMIC DNA]</scope>
    <source>
        <strain evidence="2">C296001</strain>
    </source>
</reference>
<dbReference type="OrthoDB" id="5932488at2"/>
<dbReference type="Proteomes" id="UP000037397">
    <property type="component" value="Unassembled WGS sequence"/>
</dbReference>
<comment type="caution">
    <text evidence="1">The sequence shown here is derived from an EMBL/GenBank/DDBJ whole genome shotgun (WGS) entry which is preliminary data.</text>
</comment>
<dbReference type="RefSeq" id="WP_050670748.1">
    <property type="nucleotide sequence ID" value="NZ_LAIR01000002.1"/>
</dbReference>
<name>A0A0L6CLA2_9MICO</name>
<evidence type="ECO:0000313" key="1">
    <source>
        <dbReference type="EMBL" id="KNX38308.1"/>
    </source>
</evidence>
<dbReference type="EMBL" id="LAIR01000002">
    <property type="protein sequence ID" value="KNX38308.1"/>
    <property type="molecule type" value="Genomic_DNA"/>
</dbReference>
<accession>A0A0L6CLA2</accession>
<dbReference type="SUPFAM" id="SSF46894">
    <property type="entry name" value="C-terminal effector domain of the bipartite response regulators"/>
    <property type="match status" value="1"/>
</dbReference>
<dbReference type="Gene3D" id="1.10.10.10">
    <property type="entry name" value="Winged helix-like DNA-binding domain superfamily/Winged helix DNA-binding domain"/>
    <property type="match status" value="1"/>
</dbReference>
<organism evidence="1 2">
    <name type="scientific">Luteipulveratus halotolerans</name>
    <dbReference type="NCBI Taxonomy" id="1631356"/>
    <lineage>
        <taxon>Bacteria</taxon>
        <taxon>Bacillati</taxon>
        <taxon>Actinomycetota</taxon>
        <taxon>Actinomycetes</taxon>
        <taxon>Micrococcales</taxon>
        <taxon>Dermacoccaceae</taxon>
        <taxon>Luteipulveratus</taxon>
    </lineage>
</organism>
<evidence type="ECO:0000313" key="2">
    <source>
        <dbReference type="Proteomes" id="UP000037397"/>
    </source>
</evidence>
<gene>
    <name evidence="1" type="ORF">VV01_16035</name>
</gene>
<dbReference type="GO" id="GO:0006355">
    <property type="term" value="P:regulation of DNA-templated transcription"/>
    <property type="evidence" value="ECO:0007669"/>
    <property type="project" value="InterPro"/>
</dbReference>